<evidence type="ECO:0000313" key="3">
    <source>
        <dbReference type="Proteomes" id="UP000787625"/>
    </source>
</evidence>
<keyword evidence="1" id="KW-1133">Transmembrane helix</keyword>
<sequence length="107" mass="11813">MSASSNNKYLPLSVTLIVFGALLLIDGLVGFHRYGLGWLVRPDNMLLYAAAIYLFLGNERMVGLLLLLVWLFLNLSVFKPLMAGVPFYVVPACLLVVGALMLLKVKK</sequence>
<evidence type="ECO:0000313" key="2">
    <source>
        <dbReference type="EMBL" id="HJD53586.1"/>
    </source>
</evidence>
<gene>
    <name evidence="2" type="ORF">IAA93_07685</name>
</gene>
<name>A0A9D2ZVG5_9BACT</name>
<feature type="transmembrane region" description="Helical" evidence="1">
    <location>
        <begin position="46"/>
        <end position="73"/>
    </location>
</feature>
<dbReference type="AlphaFoldDB" id="A0A9D2ZVG5"/>
<reference evidence="2" key="1">
    <citation type="journal article" date="2021" name="PeerJ">
        <title>Extensive microbial diversity within the chicken gut microbiome revealed by metagenomics and culture.</title>
        <authorList>
            <person name="Gilroy R."/>
            <person name="Ravi A."/>
            <person name="Getino M."/>
            <person name="Pursley I."/>
            <person name="Horton D.L."/>
            <person name="Alikhan N.F."/>
            <person name="Baker D."/>
            <person name="Gharbi K."/>
            <person name="Hall N."/>
            <person name="Watson M."/>
            <person name="Adriaenssens E.M."/>
            <person name="Foster-Nyarko E."/>
            <person name="Jarju S."/>
            <person name="Secka A."/>
            <person name="Antonio M."/>
            <person name="Oren A."/>
            <person name="Chaudhuri R.R."/>
            <person name="La Ragione R."/>
            <person name="Hildebrand F."/>
            <person name="Pallen M.J."/>
        </authorList>
    </citation>
    <scope>NUCLEOTIDE SEQUENCE</scope>
    <source>
        <strain evidence="2">MalCec1-1739</strain>
    </source>
</reference>
<keyword evidence="1" id="KW-0812">Transmembrane</keyword>
<organism evidence="2 3">
    <name type="scientific">Candidatus Avibacteroides avistercoris</name>
    <dbReference type="NCBI Taxonomy" id="2840690"/>
    <lineage>
        <taxon>Bacteria</taxon>
        <taxon>Pseudomonadati</taxon>
        <taxon>Bacteroidota</taxon>
        <taxon>Bacteroidia</taxon>
        <taxon>Bacteroidales</taxon>
        <taxon>Bacteroidaceae</taxon>
        <taxon>Bacteroidaceae incertae sedis</taxon>
        <taxon>Candidatus Avibacteroides</taxon>
    </lineage>
</organism>
<accession>A0A9D2ZVG5</accession>
<evidence type="ECO:0008006" key="4">
    <source>
        <dbReference type="Google" id="ProtNLM"/>
    </source>
</evidence>
<comment type="caution">
    <text evidence="2">The sequence shown here is derived from an EMBL/GenBank/DDBJ whole genome shotgun (WGS) entry which is preliminary data.</text>
</comment>
<protein>
    <recommendedName>
        <fullName evidence="4">DUF5668 domain-containing protein</fullName>
    </recommendedName>
</protein>
<evidence type="ECO:0000256" key="1">
    <source>
        <dbReference type="SAM" id="Phobius"/>
    </source>
</evidence>
<dbReference type="EMBL" id="DWUP01000180">
    <property type="protein sequence ID" value="HJD53586.1"/>
    <property type="molecule type" value="Genomic_DNA"/>
</dbReference>
<feature type="transmembrane region" description="Helical" evidence="1">
    <location>
        <begin position="85"/>
        <end position="103"/>
    </location>
</feature>
<dbReference type="Proteomes" id="UP000787625">
    <property type="component" value="Unassembled WGS sequence"/>
</dbReference>
<proteinExistence type="predicted"/>
<keyword evidence="1" id="KW-0472">Membrane</keyword>
<feature type="transmembrane region" description="Helical" evidence="1">
    <location>
        <begin position="12"/>
        <end position="34"/>
    </location>
</feature>
<reference evidence="2" key="2">
    <citation type="submission" date="2021-04" db="EMBL/GenBank/DDBJ databases">
        <authorList>
            <person name="Gilroy R."/>
        </authorList>
    </citation>
    <scope>NUCLEOTIDE SEQUENCE</scope>
    <source>
        <strain evidence="2">MalCec1-1739</strain>
    </source>
</reference>